<dbReference type="Pfam" id="PF05147">
    <property type="entry name" value="LANC_like"/>
    <property type="match status" value="1"/>
</dbReference>
<name>A0ABS1EJC9_9CLOT</name>
<protein>
    <submittedName>
        <fullName evidence="2">Type 2 lantipeptide synthetase LanM family protein</fullName>
    </submittedName>
</protein>
<dbReference type="InterPro" id="IPR017146">
    <property type="entry name" value="Lanti_2_LanM"/>
</dbReference>
<dbReference type="Gene3D" id="1.50.10.20">
    <property type="match status" value="1"/>
</dbReference>
<dbReference type="EMBL" id="JAENHN010000006">
    <property type="protein sequence ID" value="MBK1809466.1"/>
    <property type="molecule type" value="Genomic_DNA"/>
</dbReference>
<evidence type="ECO:0000313" key="3">
    <source>
        <dbReference type="Proteomes" id="UP000596739"/>
    </source>
</evidence>
<evidence type="ECO:0000259" key="1">
    <source>
        <dbReference type="Pfam" id="PF13575"/>
    </source>
</evidence>
<reference evidence="3" key="1">
    <citation type="submission" date="2021-01" db="EMBL/GenBank/DDBJ databases">
        <title>Genome public.</title>
        <authorList>
            <person name="Liu C."/>
            <person name="Sun Q."/>
        </authorList>
    </citation>
    <scope>NUCLEOTIDE SEQUENCE [LARGE SCALE GENOMIC DNA]</scope>
    <source>
        <strain evidence="3">YIM B02505</strain>
    </source>
</reference>
<gene>
    <name evidence="2" type="ORF">JHL18_02245</name>
</gene>
<dbReference type="Pfam" id="PF13575">
    <property type="entry name" value="DUF4135"/>
    <property type="match status" value="1"/>
</dbReference>
<dbReference type="SMART" id="SM01260">
    <property type="entry name" value="LANC_like"/>
    <property type="match status" value="1"/>
</dbReference>
<dbReference type="NCBIfam" id="TIGR03897">
    <property type="entry name" value="lanti_2_LanM"/>
    <property type="match status" value="1"/>
</dbReference>
<comment type="caution">
    <text evidence="2">The sequence shown here is derived from an EMBL/GenBank/DDBJ whole genome shotgun (WGS) entry which is preliminary data.</text>
</comment>
<dbReference type="InterPro" id="IPR007822">
    <property type="entry name" value="LANC-like"/>
</dbReference>
<dbReference type="PIRSF" id="PIRSF037228">
    <property type="entry name" value="Lant_mod_RumM"/>
    <property type="match status" value="1"/>
</dbReference>
<keyword evidence="3" id="KW-1185">Reference proteome</keyword>
<dbReference type="Proteomes" id="UP000596739">
    <property type="component" value="Unassembled WGS sequence"/>
</dbReference>
<feature type="domain" description="Lantibiotic biosynthesis protein dehydration" evidence="1">
    <location>
        <begin position="212"/>
        <end position="582"/>
    </location>
</feature>
<dbReference type="SUPFAM" id="SSF158745">
    <property type="entry name" value="LanC-like"/>
    <property type="match status" value="1"/>
</dbReference>
<dbReference type="CDD" id="cd04792">
    <property type="entry name" value="LanM-like"/>
    <property type="match status" value="1"/>
</dbReference>
<sequence length="1028" mass="119050">MTNNVKQLNISAKNFIYTLTIKERLNAFKENQLLTIDDTVMLDDRWLNIKSLVAPKVFEEELDHIDIKKEELAFAIKSFTDEEEDILSEYLERQVWFKSYKELMEEFAANYKNETVVCEQLILPFKYFAKKQLYNSQKNLKGLKIEDDLIEKLSEYIASQISKLTLKCLVVEISDYKAKNKLEGKDGRERYLDFLENCYKSPNQIQSFYNKYPVLSRFIMQKLLDLVKALKDMILDLDENFIEIDKLFNIETSIVKHIGLSLGDTHQNGKSVAEIEFENGKKYIYKPRNSYIEKAFNKFIAYINKNSDLKDLYINKVFYSETFTIEQFIESQSCKTINEVKSYYYRFGMLTALISILNGSDMHFENIIAHNQYPCIIDFETLFTQFNFQHNGPDANVKVLDKQVLNLSGTGLLPMSLNSGDEDNEVDVSALSGGITKPITRKTLVAKNIYTDDMCFIYENSCILSSNSNRLNLNGEVQEYKNFRQDIYNGFNDTLDWVFKNLTELKVFTQEIFNDLQVRQVMKSTAVYSDLIDYMDHPHYLSDMVRIEKLLENNWAYSYSDKRLVKYEIMDMLHLEIPIFYTNTSRTYLKTSNEHYINNYFKKDVLSKVIDTLSSLKKDVIEKEKIKLCLLLGDYKALFNESHERLTKQIRKNNLRIYQDEEVVETCNSIGKSIIKAAIKDEKSISWEYIDNGKELSRYKFINNGLYSGRAGILLYFYYLNCIQENETISDFTKCLIQDVKYYKEAVENTMFEGAAGSLYALLKCEDNNISFEMIQNTIIFIKKNNTEMKKINWLDGGSSLIKLIHNIVKTKHKSILALEVANEIIQSICTYLHNKSIESVDIGFGQGLIGLLYALLIGQSLLRKDYSVEIEKILYLVDRQLKNLKVEKYMGGTSRVLSGCNGFVGLGIGALACNKYIKDSRLDKYINLAIDSIMDSSFDDMSLYNGIAGELDFLASLSLFRDDPAIKHMIATKRNQIIDFYKRNDAVLIDELPEFRNYGLFSGLSGVGYSMLRTLFPTKIPSVLILD</sequence>
<dbReference type="InterPro" id="IPR025410">
    <property type="entry name" value="Lant_dehyd"/>
</dbReference>
<dbReference type="PRINTS" id="PR01950">
    <property type="entry name" value="LANCSUPER"/>
</dbReference>
<organism evidence="2 3">
    <name type="scientific">Clostridium yunnanense</name>
    <dbReference type="NCBI Taxonomy" id="2800325"/>
    <lineage>
        <taxon>Bacteria</taxon>
        <taxon>Bacillati</taxon>
        <taxon>Bacillota</taxon>
        <taxon>Clostridia</taxon>
        <taxon>Eubacteriales</taxon>
        <taxon>Clostridiaceae</taxon>
        <taxon>Clostridium</taxon>
    </lineage>
</organism>
<proteinExistence type="predicted"/>
<dbReference type="RefSeq" id="WP_200266001.1">
    <property type="nucleotide sequence ID" value="NZ_JAENHN010000006.1"/>
</dbReference>
<evidence type="ECO:0000313" key="2">
    <source>
        <dbReference type="EMBL" id="MBK1809466.1"/>
    </source>
</evidence>
<accession>A0ABS1EJC9</accession>